<feature type="transmembrane region" description="Helical" evidence="2">
    <location>
        <begin position="291"/>
        <end position="308"/>
    </location>
</feature>
<evidence type="ECO:0000313" key="3">
    <source>
        <dbReference type="EMBL" id="QDS73588.1"/>
    </source>
</evidence>
<dbReference type="EMBL" id="CP042194">
    <property type="protein sequence ID" value="QDS73588.1"/>
    <property type="molecule type" value="Genomic_DNA"/>
</dbReference>
<evidence type="ECO:0000256" key="2">
    <source>
        <dbReference type="SAM" id="Phobius"/>
    </source>
</evidence>
<dbReference type="Pfam" id="PF11204">
    <property type="entry name" value="DUF2985"/>
    <property type="match status" value="1"/>
</dbReference>
<reference evidence="3 4" key="1">
    <citation type="submission" date="2019-07" db="EMBL/GenBank/DDBJ databases">
        <title>Finished genome of Venturia effusa.</title>
        <authorList>
            <person name="Young C.A."/>
            <person name="Cox M.P."/>
            <person name="Ganley A.R.D."/>
            <person name="David W.J."/>
        </authorList>
    </citation>
    <scope>NUCLEOTIDE SEQUENCE [LARGE SCALE GENOMIC DNA]</scope>
    <source>
        <strain evidence="4">albino</strain>
    </source>
</reference>
<dbReference type="PANTHER" id="PTHR35872">
    <property type="entry name" value="INTEGRAL MEMBRANE PROTEIN (AFU_ORTHOLOGUE AFUA_5G07110)"/>
    <property type="match status" value="1"/>
</dbReference>
<dbReference type="OrthoDB" id="6407410at2759"/>
<feature type="compositionally biased region" description="Polar residues" evidence="1">
    <location>
        <begin position="139"/>
        <end position="162"/>
    </location>
</feature>
<proteinExistence type="predicted"/>
<dbReference type="STRING" id="50376.A0A517LD70"/>
<evidence type="ECO:0000313" key="4">
    <source>
        <dbReference type="Proteomes" id="UP000316270"/>
    </source>
</evidence>
<keyword evidence="2" id="KW-0812">Transmembrane</keyword>
<accession>A0A517LD70</accession>
<feature type="region of interest" description="Disordered" evidence="1">
    <location>
        <begin position="477"/>
        <end position="506"/>
    </location>
</feature>
<feature type="compositionally biased region" description="Polar residues" evidence="1">
    <location>
        <begin position="14"/>
        <end position="23"/>
    </location>
</feature>
<gene>
    <name evidence="3" type="ORF">FKW77_001397</name>
</gene>
<dbReference type="PANTHER" id="PTHR35872:SF1">
    <property type="entry name" value="ALPHA-L-RHAMNOSIDASE C"/>
    <property type="match status" value="1"/>
</dbReference>
<feature type="transmembrane region" description="Helical" evidence="2">
    <location>
        <begin position="393"/>
        <end position="415"/>
    </location>
</feature>
<keyword evidence="2" id="KW-1133">Transmembrane helix</keyword>
<feature type="region of interest" description="Disordered" evidence="1">
    <location>
        <begin position="181"/>
        <end position="203"/>
    </location>
</feature>
<sequence>MSSNTPDTVEGHQPSASPRSPTFSPIHAANEPSSPRRPSLASEKSLSGLVRRASIKALEADMPLGFMSAAGSAVSKAPSLADIRRGSFTTDGYNNERAAEYEQHRRLSNASSMERRGPGDRTGSGLSNTSIGRRKRDNTTSSAIDQQYPLTEEPSTFTTGGSPTDIVTPIKTSIEKENTSIEKEGTSIGKESTNTDVSAKEPGAPVSAYPNGYTPPPKLPFKTSFKIGFVAFCKWCMTPLGFAIFIYGLNVVAWGGMLFLLLCNAAPAMCKPTCNDINSPRRIWIEIDSQILNALFCVTGFGLIPWRFRDLYWLMVYRLGIRGKSKEQKMIGLRRLAGIHRGWFRLEGSQNWEEEDASDLETNPAVPLPVSKNLDPPLTGERAPPTALWRMDYVIWMNCWNTFFQTVLCGFMWGLNRYNRPSWSTGLFVALACIVAALAGLMMFTEGKKVKKVEGIPTPVSQRLEDSEAVVVGEEKKLGRKEKKALKDEKKDRSDKAVEEQEVSRG</sequence>
<feature type="region of interest" description="Disordered" evidence="1">
    <location>
        <begin position="1"/>
        <end position="46"/>
    </location>
</feature>
<dbReference type="Proteomes" id="UP000316270">
    <property type="component" value="Chromosome 10"/>
</dbReference>
<evidence type="ECO:0000256" key="1">
    <source>
        <dbReference type="SAM" id="MobiDB-lite"/>
    </source>
</evidence>
<dbReference type="AlphaFoldDB" id="A0A517LD70"/>
<name>A0A517LD70_9PEZI</name>
<protein>
    <submittedName>
        <fullName evidence="3">Uncharacterized protein</fullName>
    </submittedName>
</protein>
<keyword evidence="4" id="KW-1185">Reference proteome</keyword>
<keyword evidence="2" id="KW-0472">Membrane</keyword>
<feature type="compositionally biased region" description="Basic and acidic residues" evidence="1">
    <location>
        <begin position="485"/>
        <end position="506"/>
    </location>
</feature>
<organism evidence="3 4">
    <name type="scientific">Venturia effusa</name>
    <dbReference type="NCBI Taxonomy" id="50376"/>
    <lineage>
        <taxon>Eukaryota</taxon>
        <taxon>Fungi</taxon>
        <taxon>Dikarya</taxon>
        <taxon>Ascomycota</taxon>
        <taxon>Pezizomycotina</taxon>
        <taxon>Dothideomycetes</taxon>
        <taxon>Pleosporomycetidae</taxon>
        <taxon>Venturiales</taxon>
        <taxon>Venturiaceae</taxon>
        <taxon>Venturia</taxon>
    </lineage>
</organism>
<feature type="transmembrane region" description="Helical" evidence="2">
    <location>
        <begin position="427"/>
        <end position="444"/>
    </location>
</feature>
<dbReference type="InterPro" id="IPR021369">
    <property type="entry name" value="DUF2985"/>
</dbReference>
<feature type="region of interest" description="Disordered" evidence="1">
    <location>
        <begin position="100"/>
        <end position="167"/>
    </location>
</feature>